<reference evidence="6" key="2">
    <citation type="submission" date="2025-08" db="UniProtKB">
        <authorList>
            <consortium name="Ensembl"/>
        </authorList>
    </citation>
    <scope>IDENTIFICATION</scope>
</reference>
<keyword evidence="7" id="KW-1185">Reference proteome</keyword>
<protein>
    <submittedName>
        <fullName evidence="6">Uncharacterized protein</fullName>
    </submittedName>
</protein>
<dbReference type="InParanoid" id="A0A674GBS8"/>
<reference evidence="6" key="3">
    <citation type="submission" date="2025-09" db="UniProtKB">
        <authorList>
            <consortium name="Ensembl"/>
        </authorList>
    </citation>
    <scope>IDENTIFICATION</scope>
</reference>
<name>A0A674GBS8_TAEGU</name>
<dbReference type="Proteomes" id="UP000007754">
    <property type="component" value="Chromosome Z"/>
</dbReference>
<comment type="subcellular location">
    <subcellularLocation>
        <location evidence="1">Membrane</location>
    </subcellularLocation>
</comment>
<evidence type="ECO:0000313" key="7">
    <source>
        <dbReference type="Proteomes" id="UP000007754"/>
    </source>
</evidence>
<dbReference type="AlphaFoldDB" id="A0A674GBS8"/>
<dbReference type="InterPro" id="IPR030431">
    <property type="entry name" value="ENTREP1-3"/>
</dbReference>
<sequence>LYFDCFYFSTSYYSAEEIQEPSSRVSLSTSNASCVPEGLNRRVFNPLQECSKTDPVLLHCQLPQGQLLNCETATLNDINPLNAVLRKNSRAKASRGRLQSLIDYKSYTDTKHVAWILEQSCSISPDIHDLVENIKSVLKSDEKHIAEASVTFLEQVMKPAQQATSLRVMCYLTDCILDCCT</sequence>
<reference evidence="6 7" key="1">
    <citation type="journal article" date="2010" name="Nature">
        <title>The genome of a songbird.</title>
        <authorList>
            <person name="Warren W.C."/>
            <person name="Clayton D.F."/>
            <person name="Ellegren H."/>
            <person name="Arnold A.P."/>
            <person name="Hillier L.W."/>
            <person name="Kunstner A."/>
            <person name="Searle S."/>
            <person name="White S."/>
            <person name="Vilella A.J."/>
            <person name="Fairley S."/>
            <person name="Heger A."/>
            <person name="Kong L."/>
            <person name="Ponting C.P."/>
            <person name="Jarvis E.D."/>
            <person name="Mello C.V."/>
            <person name="Minx P."/>
            <person name="Lovell P."/>
            <person name="Velho T.A."/>
            <person name="Ferris M."/>
            <person name="Balakrishnan C.N."/>
            <person name="Sinha S."/>
            <person name="Blatti C."/>
            <person name="London S.E."/>
            <person name="Li Y."/>
            <person name="Lin Y.C."/>
            <person name="George J."/>
            <person name="Sweedler J."/>
            <person name="Southey B."/>
            <person name="Gunaratne P."/>
            <person name="Watson M."/>
            <person name="Nam K."/>
            <person name="Backstrom N."/>
            <person name="Smeds L."/>
            <person name="Nabholz B."/>
            <person name="Itoh Y."/>
            <person name="Whitney O."/>
            <person name="Pfenning A.R."/>
            <person name="Howard J."/>
            <person name="Volker M."/>
            <person name="Skinner B.M."/>
            <person name="Griffin D.K."/>
            <person name="Ye L."/>
            <person name="McLaren W.M."/>
            <person name="Flicek P."/>
            <person name="Quesada V."/>
            <person name="Velasco G."/>
            <person name="Lopez-Otin C."/>
            <person name="Puente X.S."/>
            <person name="Olender T."/>
            <person name="Lancet D."/>
            <person name="Smit A.F."/>
            <person name="Hubley R."/>
            <person name="Konkel M.K."/>
            <person name="Walker J.A."/>
            <person name="Batzer M.A."/>
            <person name="Gu W."/>
            <person name="Pollock D.D."/>
            <person name="Chen L."/>
            <person name="Cheng Z."/>
            <person name="Eichler E.E."/>
            <person name="Stapley J."/>
            <person name="Slate J."/>
            <person name="Ekblom R."/>
            <person name="Birkhead T."/>
            <person name="Burke T."/>
            <person name="Burt D."/>
            <person name="Scharff C."/>
            <person name="Adam I."/>
            <person name="Richard H."/>
            <person name="Sultan M."/>
            <person name="Soldatov A."/>
            <person name="Lehrach H."/>
            <person name="Edwards S.V."/>
            <person name="Yang S.P."/>
            <person name="Li X."/>
            <person name="Graves T."/>
            <person name="Fulton L."/>
            <person name="Nelson J."/>
            <person name="Chinwalla A."/>
            <person name="Hou S."/>
            <person name="Mardis E.R."/>
            <person name="Wilson R.K."/>
        </authorList>
    </citation>
    <scope>NUCLEOTIDE SEQUENCE [LARGE SCALE GENOMIC DNA]</scope>
</reference>
<comment type="similarity">
    <text evidence="5">Belongs to the ENTREP family.</text>
</comment>
<accession>A0A674GBS8</accession>
<evidence type="ECO:0000256" key="2">
    <source>
        <dbReference type="ARBA" id="ARBA00022692"/>
    </source>
</evidence>
<evidence type="ECO:0000256" key="3">
    <source>
        <dbReference type="ARBA" id="ARBA00022989"/>
    </source>
</evidence>
<dbReference type="PANTHER" id="PTHR17615">
    <property type="entry name" value="PROTEIN FAM189A"/>
    <property type="match status" value="1"/>
</dbReference>
<dbReference type="GO" id="GO:0016020">
    <property type="term" value="C:membrane"/>
    <property type="evidence" value="ECO:0007669"/>
    <property type="project" value="UniProtKB-SubCell"/>
</dbReference>
<organism evidence="6 7">
    <name type="scientific">Taeniopygia guttata</name>
    <name type="common">Zebra finch</name>
    <name type="synonym">Poephila guttata</name>
    <dbReference type="NCBI Taxonomy" id="59729"/>
    <lineage>
        <taxon>Eukaryota</taxon>
        <taxon>Metazoa</taxon>
        <taxon>Chordata</taxon>
        <taxon>Craniata</taxon>
        <taxon>Vertebrata</taxon>
        <taxon>Euteleostomi</taxon>
        <taxon>Archelosauria</taxon>
        <taxon>Archosauria</taxon>
        <taxon>Dinosauria</taxon>
        <taxon>Saurischia</taxon>
        <taxon>Theropoda</taxon>
        <taxon>Coelurosauria</taxon>
        <taxon>Aves</taxon>
        <taxon>Neognathae</taxon>
        <taxon>Neoaves</taxon>
        <taxon>Telluraves</taxon>
        <taxon>Australaves</taxon>
        <taxon>Passeriformes</taxon>
        <taxon>Passeroidea</taxon>
        <taxon>Estrildidae</taxon>
        <taxon>Estrildinae</taxon>
        <taxon>Taeniopygia</taxon>
    </lineage>
</organism>
<dbReference type="PANTHER" id="PTHR17615:SF8">
    <property type="entry name" value="ENDOSOMAL TRANSMEMBRANE EPSIN INTERACTOR 1"/>
    <property type="match status" value="1"/>
</dbReference>
<evidence type="ECO:0000313" key="6">
    <source>
        <dbReference type="Ensembl" id="ENSTGUP00000019828.1"/>
    </source>
</evidence>
<evidence type="ECO:0000256" key="5">
    <source>
        <dbReference type="ARBA" id="ARBA00034309"/>
    </source>
</evidence>
<proteinExistence type="inferred from homology"/>
<keyword evidence="4" id="KW-0472">Membrane</keyword>
<evidence type="ECO:0000256" key="1">
    <source>
        <dbReference type="ARBA" id="ARBA00004370"/>
    </source>
</evidence>
<keyword evidence="3" id="KW-1133">Transmembrane helix</keyword>
<dbReference type="GeneTree" id="ENSGT00530000063335"/>
<keyword evidence="2" id="KW-0812">Transmembrane</keyword>
<dbReference type="Ensembl" id="ENSTGUT00000035717.1">
    <property type="protein sequence ID" value="ENSTGUP00000019828.1"/>
    <property type="gene ID" value="ENSTGUG00000021625.1"/>
</dbReference>
<evidence type="ECO:0000256" key="4">
    <source>
        <dbReference type="ARBA" id="ARBA00023136"/>
    </source>
</evidence>